<name>A0A1S1P168_9GAMM</name>
<evidence type="ECO:0000313" key="9">
    <source>
        <dbReference type="Proteomes" id="UP000322553"/>
    </source>
</evidence>
<keyword evidence="3 6" id="KW-0812">Transmembrane</keyword>
<gene>
    <name evidence="8" type="ORF">FY550_03790</name>
</gene>
<evidence type="ECO:0000313" key="8">
    <source>
        <dbReference type="EMBL" id="QEL10346.1"/>
    </source>
</evidence>
<dbReference type="PANTHER" id="PTHR12677">
    <property type="entry name" value="GOLGI APPARATUS MEMBRANE PROTEIN TVP38-RELATED"/>
    <property type="match status" value="1"/>
</dbReference>
<feature type="domain" description="VTT" evidence="7">
    <location>
        <begin position="68"/>
        <end position="185"/>
    </location>
</feature>
<keyword evidence="4 6" id="KW-1133">Transmembrane helix</keyword>
<evidence type="ECO:0000256" key="6">
    <source>
        <dbReference type="RuleBase" id="RU366058"/>
    </source>
</evidence>
<reference evidence="8 9" key="1">
    <citation type="submission" date="2019-08" db="EMBL/GenBank/DDBJ databases">
        <title>Complete genome sequence of Kushneria sp. YCWA18, a halophilic phosphate-solubilizing bacterium isolated from Daqiao saltern in China.</title>
        <authorList>
            <person name="Du G.-X."/>
            <person name="Qu L.-Y."/>
        </authorList>
    </citation>
    <scope>NUCLEOTIDE SEQUENCE [LARGE SCALE GENOMIC DNA]</scope>
    <source>
        <strain evidence="8 9">YCWA18</strain>
    </source>
</reference>
<evidence type="ECO:0000256" key="1">
    <source>
        <dbReference type="ARBA" id="ARBA00004651"/>
    </source>
</evidence>
<dbReference type="GO" id="GO:0005886">
    <property type="term" value="C:plasma membrane"/>
    <property type="evidence" value="ECO:0007669"/>
    <property type="project" value="UniProtKB-SubCell"/>
</dbReference>
<dbReference type="RefSeq" id="WP_070975722.1">
    <property type="nucleotide sequence ID" value="NZ_CP043420.1"/>
</dbReference>
<dbReference type="PROSITE" id="PS51257">
    <property type="entry name" value="PROKAR_LIPOPROTEIN"/>
    <property type="match status" value="1"/>
</dbReference>
<dbReference type="KEGG" id="kuy:FY550_03790"/>
<evidence type="ECO:0000256" key="2">
    <source>
        <dbReference type="ARBA" id="ARBA00022475"/>
    </source>
</evidence>
<comment type="subcellular location">
    <subcellularLocation>
        <location evidence="1 6">Cell membrane</location>
        <topology evidence="1 6">Multi-pass membrane protein</topology>
    </subcellularLocation>
</comment>
<proteinExistence type="inferred from homology"/>
<dbReference type="InterPro" id="IPR032816">
    <property type="entry name" value="VTT_dom"/>
</dbReference>
<accession>A0A1S1P168</accession>
<feature type="transmembrane region" description="Helical" evidence="6">
    <location>
        <begin position="88"/>
        <end position="105"/>
    </location>
</feature>
<evidence type="ECO:0000256" key="5">
    <source>
        <dbReference type="ARBA" id="ARBA00023136"/>
    </source>
</evidence>
<dbReference type="Proteomes" id="UP000322553">
    <property type="component" value="Chromosome"/>
</dbReference>
<keyword evidence="2 6" id="KW-1003">Cell membrane</keyword>
<dbReference type="Pfam" id="PF09335">
    <property type="entry name" value="VTT_dom"/>
    <property type="match status" value="1"/>
</dbReference>
<evidence type="ECO:0000259" key="7">
    <source>
        <dbReference type="Pfam" id="PF09335"/>
    </source>
</evidence>
<feature type="transmembrane region" description="Helical" evidence="6">
    <location>
        <begin position="200"/>
        <end position="219"/>
    </location>
</feature>
<feature type="transmembrane region" description="Helical" evidence="6">
    <location>
        <begin position="137"/>
        <end position="157"/>
    </location>
</feature>
<feature type="transmembrane region" description="Helical" evidence="6">
    <location>
        <begin position="52"/>
        <end position="81"/>
    </location>
</feature>
<comment type="similarity">
    <text evidence="6">Belongs to the TVP38/TMEM64 family.</text>
</comment>
<dbReference type="InterPro" id="IPR015414">
    <property type="entry name" value="TMEM64"/>
</dbReference>
<keyword evidence="9" id="KW-1185">Reference proteome</keyword>
<dbReference type="EMBL" id="CP043420">
    <property type="protein sequence ID" value="QEL10346.1"/>
    <property type="molecule type" value="Genomic_DNA"/>
</dbReference>
<evidence type="ECO:0000256" key="4">
    <source>
        <dbReference type="ARBA" id="ARBA00022989"/>
    </source>
</evidence>
<feature type="transmembrane region" description="Helical" evidence="6">
    <location>
        <begin position="164"/>
        <end position="188"/>
    </location>
</feature>
<keyword evidence="5 6" id="KW-0472">Membrane</keyword>
<dbReference type="PANTHER" id="PTHR12677:SF59">
    <property type="entry name" value="GOLGI APPARATUS MEMBRANE PROTEIN TVP38-RELATED"/>
    <property type="match status" value="1"/>
</dbReference>
<dbReference type="OrthoDB" id="9814092at2"/>
<protein>
    <recommendedName>
        <fullName evidence="6">TVP38/TMEM64 family membrane protein</fullName>
    </recommendedName>
</protein>
<dbReference type="STRING" id="657387.BH688_00045"/>
<evidence type="ECO:0000256" key="3">
    <source>
        <dbReference type="ARBA" id="ARBA00022692"/>
    </source>
</evidence>
<organism evidence="8 9">
    <name type="scientific">Kushneria phosphatilytica</name>
    <dbReference type="NCBI Taxonomy" id="657387"/>
    <lineage>
        <taxon>Bacteria</taxon>
        <taxon>Pseudomonadati</taxon>
        <taxon>Pseudomonadota</taxon>
        <taxon>Gammaproteobacteria</taxon>
        <taxon>Oceanospirillales</taxon>
        <taxon>Halomonadaceae</taxon>
        <taxon>Kushneria</taxon>
    </lineage>
</organism>
<dbReference type="AlphaFoldDB" id="A0A1S1P168"/>
<sequence>MSRRLWLLITIVALMIALGCLWQWLAMGDTVTPETMERLLADTMQMREALWAPVVLLAIYPVAAVIVFPLTVLVGATGLIFGPWWGTGYALAGTMCSSIATYWLGRALGRDVLARYGSDRIHGMADALARHGIRTMIIFNLLPLAPFTFTNMVAGACRLRFSDYLIGSVIGIAPGLVAVTVAGSQLGVLLQQHHLGNTGVAIGALIAALGILLLLRYLGRRHKGP</sequence>